<accession>A0A7N0T728</accession>
<evidence type="ECO:0000313" key="1">
    <source>
        <dbReference type="EnsemblPlants" id="Kaladp0024s0524.1.v1.1"/>
    </source>
</evidence>
<dbReference type="AlphaFoldDB" id="A0A7N0T728"/>
<proteinExistence type="predicted"/>
<dbReference type="EnsemblPlants" id="Kaladp0024s0524.1.v1.1">
    <property type="protein sequence ID" value="Kaladp0024s0524.1.v1.1"/>
    <property type="gene ID" value="Kaladp0024s0524.v1.1"/>
</dbReference>
<reference evidence="1" key="1">
    <citation type="submission" date="2021-01" db="UniProtKB">
        <authorList>
            <consortium name="EnsemblPlants"/>
        </authorList>
    </citation>
    <scope>IDENTIFICATION</scope>
</reference>
<keyword evidence="2" id="KW-1185">Reference proteome</keyword>
<dbReference type="Gramene" id="Kaladp0024s0524.1.v1.1">
    <property type="protein sequence ID" value="Kaladp0024s0524.1.v1.1"/>
    <property type="gene ID" value="Kaladp0024s0524.v1.1"/>
</dbReference>
<sequence>MENSVIPRFDDAVTFDDRLRKIMERRVPISLARLELELMDELRRERSLFLREYSLSPSALESRHVISLGLLQNLISLRSLVKISLIMVAQLILMIQLSMRGPINMIR</sequence>
<dbReference type="Proteomes" id="UP000594263">
    <property type="component" value="Unplaced"/>
</dbReference>
<organism evidence="1 2">
    <name type="scientific">Kalanchoe fedtschenkoi</name>
    <name type="common">Lavender scallops</name>
    <name type="synonym">South American air plant</name>
    <dbReference type="NCBI Taxonomy" id="63787"/>
    <lineage>
        <taxon>Eukaryota</taxon>
        <taxon>Viridiplantae</taxon>
        <taxon>Streptophyta</taxon>
        <taxon>Embryophyta</taxon>
        <taxon>Tracheophyta</taxon>
        <taxon>Spermatophyta</taxon>
        <taxon>Magnoliopsida</taxon>
        <taxon>eudicotyledons</taxon>
        <taxon>Gunneridae</taxon>
        <taxon>Pentapetalae</taxon>
        <taxon>Saxifragales</taxon>
        <taxon>Crassulaceae</taxon>
        <taxon>Kalanchoe</taxon>
    </lineage>
</organism>
<name>A0A7N0T728_KALFE</name>
<protein>
    <submittedName>
        <fullName evidence="1">Uncharacterized protein</fullName>
    </submittedName>
</protein>
<evidence type="ECO:0000313" key="2">
    <source>
        <dbReference type="Proteomes" id="UP000594263"/>
    </source>
</evidence>